<dbReference type="Proteomes" id="UP000028534">
    <property type="component" value="Unassembled WGS sequence"/>
</dbReference>
<sequence length="96" mass="11168">MSSKLRHYNVRLTPTQWARLSALADDRQQTPAKLVRDAVDAYLGANDLLNASQRRLARISEFQQIALDIIIREQYPEYRDRIIAEADKRLEQYHGA</sequence>
<dbReference type="RefSeq" id="WP_026109164.1">
    <property type="nucleotide sequence ID" value="NZ_JGVR01000053.1"/>
</dbReference>
<dbReference type="eggNOG" id="ENOG5032AC4">
    <property type="taxonomic scope" value="Bacteria"/>
</dbReference>
<evidence type="ECO:0000313" key="1">
    <source>
        <dbReference type="EMBL" id="KEZ14286.1"/>
    </source>
</evidence>
<gene>
    <name evidence="1" type="ORF">CP98_04897</name>
</gene>
<organism evidence="1 2">
    <name type="scientific">Sphingobium yanoikuyae</name>
    <name type="common">Sphingomonas yanoikuyae</name>
    <dbReference type="NCBI Taxonomy" id="13690"/>
    <lineage>
        <taxon>Bacteria</taxon>
        <taxon>Pseudomonadati</taxon>
        <taxon>Pseudomonadota</taxon>
        <taxon>Alphaproteobacteria</taxon>
        <taxon>Sphingomonadales</taxon>
        <taxon>Sphingomonadaceae</taxon>
        <taxon>Sphingobium</taxon>
    </lineage>
</organism>
<dbReference type="EMBL" id="JGVR01000053">
    <property type="protein sequence ID" value="KEZ14286.1"/>
    <property type="molecule type" value="Genomic_DNA"/>
</dbReference>
<accession>A0A084E8J4</accession>
<evidence type="ECO:0008006" key="3">
    <source>
        <dbReference type="Google" id="ProtNLM"/>
    </source>
</evidence>
<name>A0A084E8J4_SPHYA</name>
<dbReference type="PATRIC" id="fig|13690.10.peg.5060"/>
<dbReference type="AlphaFoldDB" id="A0A084E8J4"/>
<evidence type="ECO:0000313" key="2">
    <source>
        <dbReference type="Proteomes" id="UP000028534"/>
    </source>
</evidence>
<comment type="caution">
    <text evidence="1">The sequence shown here is derived from an EMBL/GenBank/DDBJ whole genome shotgun (WGS) entry which is preliminary data.</text>
</comment>
<proteinExistence type="predicted"/>
<reference evidence="1 2" key="1">
    <citation type="submission" date="2014-03" db="EMBL/GenBank/DDBJ databases">
        <title>Genome sequence of Sphingobium yanoikuyae B1.</title>
        <authorList>
            <person name="Gan H.M."/>
            <person name="Gan H.Y."/>
            <person name="Savka M.A."/>
        </authorList>
    </citation>
    <scope>NUCLEOTIDE SEQUENCE [LARGE SCALE GENOMIC DNA]</scope>
    <source>
        <strain evidence="1 2">B1</strain>
    </source>
</reference>
<protein>
    <recommendedName>
        <fullName evidence="3">CopG family transcriptional regulator</fullName>
    </recommendedName>
</protein>